<evidence type="ECO:0000256" key="1">
    <source>
        <dbReference type="SAM" id="Phobius"/>
    </source>
</evidence>
<reference evidence="2 3" key="1">
    <citation type="journal article" date="2019" name="Int. J. Syst. Evol. Microbiol.">
        <title>The Global Catalogue of Microorganisms (GCM) 10K type strain sequencing project: providing services to taxonomists for standard genome sequencing and annotation.</title>
        <authorList>
            <consortium name="The Broad Institute Genomics Platform"/>
            <consortium name="The Broad Institute Genome Sequencing Center for Infectious Disease"/>
            <person name="Wu L."/>
            <person name="Ma J."/>
        </authorList>
    </citation>
    <scope>NUCLEOTIDE SEQUENCE [LARGE SCALE GENOMIC DNA]</scope>
    <source>
        <strain evidence="2 3">JCM 14718</strain>
    </source>
</reference>
<organism evidence="2 3">
    <name type="scientific">Fodinicola feengrottensis</name>
    <dbReference type="NCBI Taxonomy" id="435914"/>
    <lineage>
        <taxon>Bacteria</taxon>
        <taxon>Bacillati</taxon>
        <taxon>Actinomycetota</taxon>
        <taxon>Actinomycetes</taxon>
        <taxon>Mycobacteriales</taxon>
        <taxon>Fodinicola</taxon>
    </lineage>
</organism>
<protein>
    <submittedName>
        <fullName evidence="2">Uncharacterized protein</fullName>
    </submittedName>
</protein>
<dbReference type="EMBL" id="BAAANY010000009">
    <property type="protein sequence ID" value="GAA1677203.1"/>
    <property type="molecule type" value="Genomic_DNA"/>
</dbReference>
<dbReference type="RefSeq" id="WP_344310501.1">
    <property type="nucleotide sequence ID" value="NZ_BAAANY010000009.1"/>
</dbReference>
<name>A0ABN2GUV2_9ACTN</name>
<evidence type="ECO:0000313" key="3">
    <source>
        <dbReference type="Proteomes" id="UP001500618"/>
    </source>
</evidence>
<accession>A0ABN2GUV2</accession>
<feature type="transmembrane region" description="Helical" evidence="1">
    <location>
        <begin position="72"/>
        <end position="90"/>
    </location>
</feature>
<comment type="caution">
    <text evidence="2">The sequence shown here is derived from an EMBL/GenBank/DDBJ whole genome shotgun (WGS) entry which is preliminary data.</text>
</comment>
<gene>
    <name evidence="2" type="ORF">GCM10009765_28150</name>
</gene>
<dbReference type="Proteomes" id="UP001500618">
    <property type="component" value="Unassembled WGS sequence"/>
</dbReference>
<keyword evidence="1" id="KW-0472">Membrane</keyword>
<sequence length="230" mass="25535">MSKQQTERDRWQSARDAWDWARQVDEVRALLRTVDDTYVIHTKSASLLMASAASLLRARAESEISPSKSQVWRGRANLWCWAAAGPLAYYRLAGRPITVEELIGNVVTGTLIASVYAVIASKWGVRSRRRRLGEGPTTPATVDFATERQAPATTDSQAYLAYLAWRAGHLGQASRLLLMPSRLQAARDREAFRVDVSLATIYLFDSMESLKSLSEYVESVGAGEKGGELR</sequence>
<keyword evidence="1" id="KW-0812">Transmembrane</keyword>
<feature type="transmembrane region" description="Helical" evidence="1">
    <location>
        <begin position="102"/>
        <end position="121"/>
    </location>
</feature>
<evidence type="ECO:0000313" key="2">
    <source>
        <dbReference type="EMBL" id="GAA1677203.1"/>
    </source>
</evidence>
<keyword evidence="1" id="KW-1133">Transmembrane helix</keyword>
<keyword evidence="3" id="KW-1185">Reference proteome</keyword>
<proteinExistence type="predicted"/>